<dbReference type="AlphaFoldDB" id="A0A2K4Y3L3"/>
<protein>
    <submittedName>
        <fullName evidence="1">Uncharacterized protein</fullName>
    </submittedName>
</protein>
<feature type="non-terminal residue" evidence="1">
    <location>
        <position position="1"/>
    </location>
</feature>
<accession>A0A2K4Y3L3</accession>
<name>A0A2K4Y3L3_9MYCO</name>
<organism evidence="1 2">
    <name type="scientific">Mycobacterium ahvazicum</name>
    <dbReference type="NCBI Taxonomy" id="1964395"/>
    <lineage>
        <taxon>Bacteria</taxon>
        <taxon>Bacillati</taxon>
        <taxon>Actinomycetota</taxon>
        <taxon>Actinomycetes</taxon>
        <taxon>Mycobacteriales</taxon>
        <taxon>Mycobacteriaceae</taxon>
        <taxon>Mycobacterium</taxon>
        <taxon>Mycobacterium simiae complex</taxon>
    </lineage>
</organism>
<keyword evidence="2" id="KW-1185">Reference proteome</keyword>
<comment type="caution">
    <text evidence="1">The sequence shown here is derived from an EMBL/GenBank/DDBJ whole genome shotgun (WGS) entry which is preliminary data.</text>
</comment>
<dbReference type="Proteomes" id="UP000236318">
    <property type="component" value="Unassembled WGS sequence"/>
</dbReference>
<evidence type="ECO:0000313" key="2">
    <source>
        <dbReference type="Proteomes" id="UP000236318"/>
    </source>
</evidence>
<proteinExistence type="predicted"/>
<gene>
    <name evidence="1" type="ORF">MAAFP003_38</name>
</gene>
<reference evidence="1" key="1">
    <citation type="submission" date="2018-01" db="EMBL/GenBank/DDBJ databases">
        <authorList>
            <consortium name="Urmite Genomes"/>
        </authorList>
    </citation>
    <scope>NUCLEOTIDE SEQUENCE [LARGE SCALE GENOMIC DNA]</scope>
    <source>
        <strain evidence="1">AFP003</strain>
    </source>
</reference>
<evidence type="ECO:0000313" key="1">
    <source>
        <dbReference type="EMBL" id="SOX51378.1"/>
    </source>
</evidence>
<sequence length="119" mass="13196">VTTESDLRTPRDLSANAHRGRYHVPYVSVREHIPYSAAESLRPASHQFPTASGHYADIAQARLFADLLRAEHAELGAAAGLGARGRAAPCPPDQMVLLQARMREVRQLLEALEQRFPWS</sequence>
<dbReference type="EMBL" id="FXEG02000001">
    <property type="protein sequence ID" value="SOX51378.1"/>
    <property type="molecule type" value="Genomic_DNA"/>
</dbReference>